<evidence type="ECO:0000313" key="6">
    <source>
        <dbReference type="Proteomes" id="UP000185657"/>
    </source>
</evidence>
<evidence type="ECO:0000256" key="2">
    <source>
        <dbReference type="ARBA" id="ARBA00022643"/>
    </source>
</evidence>
<dbReference type="InterPro" id="IPR013785">
    <property type="entry name" value="Aldolase_TIM"/>
</dbReference>
<dbReference type="EMBL" id="LVWD01000034">
    <property type="protein sequence ID" value="OAD40152.1"/>
    <property type="molecule type" value="Genomic_DNA"/>
</dbReference>
<keyword evidence="1" id="KW-0285">Flavoprotein</keyword>
<keyword evidence="6" id="KW-1185">Reference proteome</keyword>
<dbReference type="Proteomes" id="UP000185680">
    <property type="component" value="Chromosome"/>
</dbReference>
<dbReference type="SUPFAM" id="SSF51412">
    <property type="entry name" value="Inosine monophosphate dehydrogenase (IMPDH)"/>
    <property type="match status" value="1"/>
</dbReference>
<dbReference type="KEGG" id="hyl:LPB072_09030"/>
<evidence type="ECO:0000256" key="3">
    <source>
        <dbReference type="ARBA" id="ARBA00023002"/>
    </source>
</evidence>
<dbReference type="CDD" id="cd04730">
    <property type="entry name" value="NPD_like"/>
    <property type="match status" value="1"/>
</dbReference>
<keyword evidence="4" id="KW-0223">Dioxygenase</keyword>
<protein>
    <submittedName>
        <fullName evidence="4">2-nitropropane dioxygenase</fullName>
    </submittedName>
</protein>
<organism evidence="4 7">
    <name type="scientific">Hydrogenophaga crassostreae</name>
    <dbReference type="NCBI Taxonomy" id="1763535"/>
    <lineage>
        <taxon>Bacteria</taxon>
        <taxon>Pseudomonadati</taxon>
        <taxon>Pseudomonadota</taxon>
        <taxon>Betaproteobacteria</taxon>
        <taxon>Burkholderiales</taxon>
        <taxon>Comamonadaceae</taxon>
        <taxon>Hydrogenophaga</taxon>
    </lineage>
</organism>
<evidence type="ECO:0000313" key="7">
    <source>
        <dbReference type="Proteomes" id="UP000185680"/>
    </source>
</evidence>
<dbReference type="Gene3D" id="3.20.20.70">
    <property type="entry name" value="Aldolase class I"/>
    <property type="match status" value="1"/>
</dbReference>
<dbReference type="AlphaFoldDB" id="A0A162YTZ3"/>
<gene>
    <name evidence="4" type="ORF">LPB072_09030</name>
    <name evidence="5" type="ORF">LPB72_18525</name>
</gene>
<accession>A0A162YTZ3</accession>
<dbReference type="GO" id="GO:0051213">
    <property type="term" value="F:dioxygenase activity"/>
    <property type="evidence" value="ECO:0007669"/>
    <property type="project" value="UniProtKB-KW"/>
</dbReference>
<evidence type="ECO:0000256" key="1">
    <source>
        <dbReference type="ARBA" id="ARBA00022630"/>
    </source>
</evidence>
<reference evidence="5 6" key="1">
    <citation type="submission" date="2016-02" db="EMBL/GenBank/DDBJ databases">
        <title>Draft genome sequence of Hydrogenophaga sp. LPB0072.</title>
        <authorList>
            <person name="Shin S.-K."/>
            <person name="Yi H."/>
        </authorList>
    </citation>
    <scope>NUCLEOTIDE SEQUENCE [LARGE SCALE GENOMIC DNA]</scope>
    <source>
        <strain evidence="5 6">LPB0072</strain>
    </source>
</reference>
<keyword evidence="3" id="KW-0560">Oxidoreductase</keyword>
<dbReference type="EMBL" id="CP017476">
    <property type="protein sequence ID" value="AOW12969.1"/>
    <property type="molecule type" value="Genomic_DNA"/>
</dbReference>
<dbReference type="STRING" id="1763535.LPB072_09030"/>
<dbReference type="Proteomes" id="UP000185657">
    <property type="component" value="Unassembled WGS sequence"/>
</dbReference>
<reference evidence="4 7" key="2">
    <citation type="submission" date="2016-10" db="EMBL/GenBank/DDBJ databases">
        <title>Hydorgenophaga sp. LPB0072 isolated from gastropod.</title>
        <authorList>
            <person name="Kim E."/>
            <person name="Yi H."/>
        </authorList>
    </citation>
    <scope>NUCLEOTIDE SEQUENCE [LARGE SCALE GENOMIC DNA]</scope>
    <source>
        <strain evidence="4 7">LPB0072</strain>
    </source>
</reference>
<dbReference type="OrthoDB" id="9778912at2"/>
<name>A0A162YTZ3_9BURK</name>
<evidence type="ECO:0000313" key="4">
    <source>
        <dbReference type="EMBL" id="AOW12969.1"/>
    </source>
</evidence>
<keyword evidence="2" id="KW-0288">FMN</keyword>
<dbReference type="Pfam" id="PF03060">
    <property type="entry name" value="NMO"/>
    <property type="match status" value="1"/>
</dbReference>
<dbReference type="InterPro" id="IPR004136">
    <property type="entry name" value="NMO"/>
</dbReference>
<dbReference type="GO" id="GO:0018580">
    <property type="term" value="F:nitronate monooxygenase activity"/>
    <property type="evidence" value="ECO:0007669"/>
    <property type="project" value="InterPro"/>
</dbReference>
<dbReference type="PANTHER" id="PTHR32332">
    <property type="entry name" value="2-NITROPROPANE DIOXYGENASE"/>
    <property type="match status" value="1"/>
</dbReference>
<proteinExistence type="predicted"/>
<dbReference type="RefSeq" id="WP_066094425.1">
    <property type="nucleotide sequence ID" value="NZ_CP017476.1"/>
</dbReference>
<dbReference type="PANTHER" id="PTHR32332:SF18">
    <property type="entry name" value="2-NITROPROPANE DIOXYGENASE"/>
    <property type="match status" value="1"/>
</dbReference>
<sequence length="423" mass="46802">MKRQLDDYRMRMGAHELVPIMIGGMGVDISSTDLALVAARLGGVGHISDAMVKTVTDRRYKTKFVKAKQKQYQYNVASEDKSAVKFDLEHLAEATRMHVEKTMARKTGNGLIFINCMEKLTMNAPKETLKVRMSSALDAGIDGITLAAGLHLGSMTLIADHPRFREAKIGIIVSSVRALQLFLKKNSRLDRNPDYVVVEGPLAGGHLGFGMDWAEYDLATIVSEIVAWMKAEGLDIPVIAAGGIFTGSDAVRFMELGASGVQVATRFTVTKECGLPDDIKQEYFKANEDDLEVNEISPTGYPMRMIKASPGIGDGIRPNCEAYGYLLDANGKCAYVTSYNRELALHPGEKRISVKDKTCLCTHMRNFDVWTVGQNGWRLKDTSRRYPDGTYQLLTAEHVFKDYQFSTDDTVALPEPEPEPETA</sequence>
<evidence type="ECO:0000313" key="5">
    <source>
        <dbReference type="EMBL" id="OAD40152.1"/>
    </source>
</evidence>